<comment type="similarity">
    <text evidence="2">Belongs to the acetate uptake transporter (AceTr) (TC 2.A.96) family.</text>
</comment>
<keyword evidence="5 6" id="KW-0472">Membrane</keyword>
<protein>
    <recommendedName>
        <fullName evidence="9">GPR1/FUN34/YaaH-class plasma membrane protein</fullName>
    </recommendedName>
</protein>
<dbReference type="PANTHER" id="PTHR31123:SF1">
    <property type="entry name" value="ACCUMULATION OF DYADS PROTEIN 2-RELATED"/>
    <property type="match status" value="1"/>
</dbReference>
<evidence type="ECO:0000256" key="5">
    <source>
        <dbReference type="ARBA" id="ARBA00023136"/>
    </source>
</evidence>
<evidence type="ECO:0000256" key="3">
    <source>
        <dbReference type="ARBA" id="ARBA00022692"/>
    </source>
</evidence>
<proteinExistence type="inferred from homology"/>
<dbReference type="GO" id="GO:0015123">
    <property type="term" value="F:acetate transmembrane transporter activity"/>
    <property type="evidence" value="ECO:0007669"/>
    <property type="project" value="TreeGrafter"/>
</dbReference>
<dbReference type="InterPro" id="IPR000791">
    <property type="entry name" value="Gpr1/Fun34/SatP-like"/>
</dbReference>
<dbReference type="AlphaFoldDB" id="A0A316UL76"/>
<keyword evidence="4 6" id="KW-1133">Transmembrane helix</keyword>
<feature type="transmembrane region" description="Helical" evidence="6">
    <location>
        <begin position="114"/>
        <end position="144"/>
    </location>
</feature>
<dbReference type="RefSeq" id="XP_025360648.1">
    <property type="nucleotide sequence ID" value="XM_025507833.1"/>
</dbReference>
<feature type="transmembrane region" description="Helical" evidence="6">
    <location>
        <begin position="216"/>
        <end position="235"/>
    </location>
</feature>
<dbReference type="Pfam" id="PF01184">
    <property type="entry name" value="Gpr1_Fun34_YaaH"/>
    <property type="match status" value="1"/>
</dbReference>
<gene>
    <name evidence="7" type="ORF">BDZ90DRAFT_254705</name>
</gene>
<dbReference type="OrthoDB" id="3648309at2759"/>
<reference evidence="7 8" key="1">
    <citation type="journal article" date="2018" name="Mol. Biol. Evol.">
        <title>Broad Genomic Sampling Reveals a Smut Pathogenic Ancestry of the Fungal Clade Ustilaginomycotina.</title>
        <authorList>
            <person name="Kijpornyongpan T."/>
            <person name="Mondo S.J."/>
            <person name="Barry K."/>
            <person name="Sandor L."/>
            <person name="Lee J."/>
            <person name="Lipzen A."/>
            <person name="Pangilinan J."/>
            <person name="LaButti K."/>
            <person name="Hainaut M."/>
            <person name="Henrissat B."/>
            <person name="Grigoriev I.V."/>
            <person name="Spatafora J.W."/>
            <person name="Aime M.C."/>
        </authorList>
    </citation>
    <scope>NUCLEOTIDE SEQUENCE [LARGE SCALE GENOMIC DNA]</scope>
    <source>
        <strain evidence="7 8">MCA 5214</strain>
    </source>
</reference>
<evidence type="ECO:0000313" key="8">
    <source>
        <dbReference type="Proteomes" id="UP000245884"/>
    </source>
</evidence>
<keyword evidence="8" id="KW-1185">Reference proteome</keyword>
<keyword evidence="3 6" id="KW-0812">Transmembrane</keyword>
<evidence type="ECO:0000313" key="7">
    <source>
        <dbReference type="EMBL" id="PWN26036.1"/>
    </source>
</evidence>
<evidence type="ECO:0000256" key="6">
    <source>
        <dbReference type="SAM" id="Phobius"/>
    </source>
</evidence>
<evidence type="ECO:0000256" key="1">
    <source>
        <dbReference type="ARBA" id="ARBA00004141"/>
    </source>
</evidence>
<dbReference type="InterPro" id="IPR051633">
    <property type="entry name" value="AceTr"/>
</dbReference>
<feature type="transmembrane region" description="Helical" evidence="6">
    <location>
        <begin position="165"/>
        <end position="184"/>
    </location>
</feature>
<dbReference type="GO" id="GO:0005886">
    <property type="term" value="C:plasma membrane"/>
    <property type="evidence" value="ECO:0007669"/>
    <property type="project" value="TreeGrafter"/>
</dbReference>
<evidence type="ECO:0000256" key="2">
    <source>
        <dbReference type="ARBA" id="ARBA00005587"/>
    </source>
</evidence>
<sequence>MSTDKSGPQSLTLRQQLGFEADPNKLEHTVSSSGAPVTKMESSQPGFPVYHRRIANPVPLTFICIGAFFILYGALLTEVRGLRNWQIILNIGLPLCGPGLMAASMFSFAEGSTFLATFAGSLSGILSGYSLTFLPWTGIAATYIETAQMMNEPISAGLDQLQQAQGMLFLIAMIPIFVLLVGSVRTSIPISATTLFMVLAFILQGANLLQGGEKAIQYAAGAFFWIAGIICWYISLSVLLQEEKIGILPVFPLPRVA</sequence>
<dbReference type="PANTHER" id="PTHR31123">
    <property type="entry name" value="ACCUMULATION OF DYADS PROTEIN 2-RELATED"/>
    <property type="match status" value="1"/>
</dbReference>
<feature type="transmembrane region" description="Helical" evidence="6">
    <location>
        <begin position="54"/>
        <end position="75"/>
    </location>
</feature>
<dbReference type="EMBL" id="KZ819673">
    <property type="protein sequence ID" value="PWN26036.1"/>
    <property type="molecule type" value="Genomic_DNA"/>
</dbReference>
<dbReference type="STRING" id="1569628.A0A316UL76"/>
<comment type="subcellular location">
    <subcellularLocation>
        <location evidence="1">Membrane</location>
        <topology evidence="1">Multi-pass membrane protein</topology>
    </subcellularLocation>
</comment>
<feature type="transmembrane region" description="Helical" evidence="6">
    <location>
        <begin position="87"/>
        <end position="108"/>
    </location>
</feature>
<evidence type="ECO:0008006" key="9">
    <source>
        <dbReference type="Google" id="ProtNLM"/>
    </source>
</evidence>
<name>A0A316UL76_9BASI</name>
<dbReference type="GeneID" id="37029656"/>
<accession>A0A316UL76</accession>
<feature type="transmembrane region" description="Helical" evidence="6">
    <location>
        <begin position="190"/>
        <end position="209"/>
    </location>
</feature>
<dbReference type="Proteomes" id="UP000245884">
    <property type="component" value="Unassembled WGS sequence"/>
</dbReference>
<evidence type="ECO:0000256" key="4">
    <source>
        <dbReference type="ARBA" id="ARBA00022989"/>
    </source>
</evidence>
<organism evidence="7 8">
    <name type="scientific">Jaminaea rosea</name>
    <dbReference type="NCBI Taxonomy" id="1569628"/>
    <lineage>
        <taxon>Eukaryota</taxon>
        <taxon>Fungi</taxon>
        <taxon>Dikarya</taxon>
        <taxon>Basidiomycota</taxon>
        <taxon>Ustilaginomycotina</taxon>
        <taxon>Exobasidiomycetes</taxon>
        <taxon>Microstromatales</taxon>
        <taxon>Microstromatales incertae sedis</taxon>
        <taxon>Jaminaea</taxon>
    </lineage>
</organism>